<gene>
    <name evidence="1" type="ORF">C0V70_17265</name>
</gene>
<sequence>MTKISLSFTLNTMNNEREIQEVFEVLGYKIKLKKDERLVGVSPSDIVGFVNSSAQDIFKQSPQLAPHQVAVLLALQFAGEKLALEKEYRENITQLRLTAVDALQYIEEVSPTTR</sequence>
<name>A0A2K9NWD5_BACTC</name>
<evidence type="ECO:0000313" key="2">
    <source>
        <dbReference type="Proteomes" id="UP000235584"/>
    </source>
</evidence>
<protein>
    <recommendedName>
        <fullName evidence="3">Cell division protein ZapA</fullName>
    </recommendedName>
</protein>
<organism evidence="1 2">
    <name type="scientific">Bacteriovorax stolpii</name>
    <name type="common">Bdellovibrio stolpii</name>
    <dbReference type="NCBI Taxonomy" id="960"/>
    <lineage>
        <taxon>Bacteria</taxon>
        <taxon>Pseudomonadati</taxon>
        <taxon>Bdellovibrionota</taxon>
        <taxon>Bacteriovoracia</taxon>
        <taxon>Bacteriovoracales</taxon>
        <taxon>Bacteriovoracaceae</taxon>
        <taxon>Bacteriovorax</taxon>
    </lineage>
</organism>
<reference evidence="1 2" key="1">
    <citation type="submission" date="2018-01" db="EMBL/GenBank/DDBJ databases">
        <title>Complete genome sequence of Bacteriovorax stolpii DSM12778.</title>
        <authorList>
            <person name="Tang B."/>
            <person name="Chang J."/>
        </authorList>
    </citation>
    <scope>NUCLEOTIDE SEQUENCE [LARGE SCALE GENOMIC DNA]</scope>
    <source>
        <strain evidence="1 2">DSM 12778</strain>
    </source>
</reference>
<proteinExistence type="predicted"/>
<keyword evidence="2" id="KW-1185">Reference proteome</keyword>
<evidence type="ECO:0000313" key="1">
    <source>
        <dbReference type="EMBL" id="AUN99821.1"/>
    </source>
</evidence>
<accession>A0A2K9NWD5</accession>
<dbReference type="AlphaFoldDB" id="A0A2K9NWD5"/>
<dbReference type="SUPFAM" id="SSF102829">
    <property type="entry name" value="Cell division protein ZapA-like"/>
    <property type="match status" value="1"/>
</dbReference>
<dbReference type="EMBL" id="CP025704">
    <property type="protein sequence ID" value="AUN99821.1"/>
    <property type="molecule type" value="Genomic_DNA"/>
</dbReference>
<dbReference type="Proteomes" id="UP000235584">
    <property type="component" value="Chromosome"/>
</dbReference>
<dbReference type="InterPro" id="IPR036192">
    <property type="entry name" value="Cell_div_ZapA-like_sf"/>
</dbReference>
<evidence type="ECO:0008006" key="3">
    <source>
        <dbReference type="Google" id="ProtNLM"/>
    </source>
</evidence>
<dbReference type="KEGG" id="bsto:C0V70_17265"/>